<evidence type="ECO:0000256" key="2">
    <source>
        <dbReference type="ARBA" id="ARBA00022448"/>
    </source>
</evidence>
<keyword evidence="15" id="KW-1185">Reference proteome</keyword>
<evidence type="ECO:0000256" key="10">
    <source>
        <dbReference type="ARBA" id="ARBA00023136"/>
    </source>
</evidence>
<keyword evidence="8 12" id="KW-1133">Transmembrane helix</keyword>
<evidence type="ECO:0000256" key="1">
    <source>
        <dbReference type="ARBA" id="ARBA00004141"/>
    </source>
</evidence>
<evidence type="ECO:0000259" key="13">
    <source>
        <dbReference type="Pfam" id="PF00520"/>
    </source>
</evidence>
<keyword evidence="9" id="KW-0406">Ion transport</keyword>
<keyword evidence="4 12" id="KW-0812">Transmembrane</keyword>
<dbReference type="InterPro" id="IPR028325">
    <property type="entry name" value="VG_K_chnl"/>
</dbReference>
<dbReference type="Gene3D" id="1.10.287.70">
    <property type="match status" value="1"/>
</dbReference>
<dbReference type="Proteomes" id="UP000051221">
    <property type="component" value="Unassembled WGS sequence"/>
</dbReference>
<gene>
    <name evidence="14" type="ORF">AMR76_10355</name>
</gene>
<accession>A0A0Q2SDY1</accession>
<reference evidence="14 15" key="1">
    <citation type="submission" date="2015-08" db="EMBL/GenBank/DDBJ databases">
        <title>Antibacterial properties of a collection of Vibrionaceae strains.</title>
        <authorList>
            <person name="Giubergia S."/>
        </authorList>
    </citation>
    <scope>NUCLEOTIDE SEQUENCE [LARGE SCALE GENOMIC DNA]</scope>
    <source>
        <strain evidence="14 15">S0821</strain>
    </source>
</reference>
<feature type="transmembrane region" description="Helical" evidence="12">
    <location>
        <begin position="150"/>
        <end position="171"/>
    </location>
</feature>
<dbReference type="GO" id="GO:0008076">
    <property type="term" value="C:voltage-gated potassium channel complex"/>
    <property type="evidence" value="ECO:0007669"/>
    <property type="project" value="InterPro"/>
</dbReference>
<feature type="transmembrane region" description="Helical" evidence="12">
    <location>
        <begin position="96"/>
        <end position="118"/>
    </location>
</feature>
<comment type="subcellular location">
    <subcellularLocation>
        <location evidence="1">Membrane</location>
        <topology evidence="1">Multi-pass membrane protein</topology>
    </subcellularLocation>
</comment>
<keyword evidence="10 12" id="KW-0472">Membrane</keyword>
<keyword evidence="6" id="KW-0851">Voltage-gated channel</keyword>
<dbReference type="PRINTS" id="PR00169">
    <property type="entry name" value="KCHANNEL"/>
</dbReference>
<dbReference type="SUPFAM" id="SSF81324">
    <property type="entry name" value="Voltage-gated potassium channels"/>
    <property type="match status" value="1"/>
</dbReference>
<evidence type="ECO:0000256" key="6">
    <source>
        <dbReference type="ARBA" id="ARBA00022882"/>
    </source>
</evidence>
<dbReference type="GeneID" id="50536136"/>
<evidence type="ECO:0000313" key="14">
    <source>
        <dbReference type="EMBL" id="KQH85683.1"/>
    </source>
</evidence>
<dbReference type="InParanoid" id="A0A0Q2SDY1"/>
<keyword evidence="7" id="KW-0630">Potassium</keyword>
<dbReference type="AlphaFoldDB" id="A0A0Q2SDY1"/>
<dbReference type="GO" id="GO:0001508">
    <property type="term" value="P:action potential"/>
    <property type="evidence" value="ECO:0007669"/>
    <property type="project" value="TreeGrafter"/>
</dbReference>
<evidence type="ECO:0000256" key="7">
    <source>
        <dbReference type="ARBA" id="ARBA00022958"/>
    </source>
</evidence>
<evidence type="ECO:0000256" key="3">
    <source>
        <dbReference type="ARBA" id="ARBA00022538"/>
    </source>
</evidence>
<feature type="transmembrane region" description="Helical" evidence="12">
    <location>
        <begin position="209"/>
        <end position="231"/>
    </location>
</feature>
<evidence type="ECO:0000256" key="5">
    <source>
        <dbReference type="ARBA" id="ARBA00022826"/>
    </source>
</evidence>
<name>A0A0Q2SDY1_VIBFU</name>
<keyword evidence="3" id="KW-0633">Potassium transport</keyword>
<dbReference type="GO" id="GO:0005249">
    <property type="term" value="F:voltage-gated potassium channel activity"/>
    <property type="evidence" value="ECO:0007669"/>
    <property type="project" value="InterPro"/>
</dbReference>
<dbReference type="RefSeq" id="WP_004724195.1">
    <property type="nucleotide sequence ID" value="NZ_CABLCD010000009.1"/>
</dbReference>
<proteinExistence type="predicted"/>
<dbReference type="EMBL" id="LKHS01000009">
    <property type="protein sequence ID" value="KQH85683.1"/>
    <property type="molecule type" value="Genomic_DNA"/>
</dbReference>
<feature type="transmembrane region" description="Helical" evidence="12">
    <location>
        <begin position="24"/>
        <end position="46"/>
    </location>
</feature>
<sequence>MSNKTLKHHLYVIIFGTYTRGGRIFDITLIAAILTSIVALILDSIPDISAVWKTEIRYIEYFFTALFTIEYLLRLYCSPKPTAYAKSFYGVIDLLAILPTYFALLFPSATFMGAIRLLRVMRIFRILKLVRYLQDSNILMRSLLAARRKVLIFFSTVAVLVTIFGSLVYVIEGPENGFTSIPQSIYWAIVTITTVGYGDVAPQTALGKAVASLTMLLGYSILAVPTGIITAELNQEMNSHRSLVKCPNCSQAGHEADAMYCKHCGSELAEPDKRVVPVVNGLETLEELEENKAP</sequence>
<evidence type="ECO:0000256" key="11">
    <source>
        <dbReference type="ARBA" id="ARBA00023303"/>
    </source>
</evidence>
<comment type="caution">
    <text evidence="14">The sequence shown here is derived from an EMBL/GenBank/DDBJ whole genome shotgun (WGS) entry which is preliminary data.</text>
</comment>
<dbReference type="PANTHER" id="PTHR11537">
    <property type="entry name" value="VOLTAGE-GATED POTASSIUM CHANNEL"/>
    <property type="match status" value="1"/>
</dbReference>
<evidence type="ECO:0000313" key="15">
    <source>
        <dbReference type="Proteomes" id="UP000051221"/>
    </source>
</evidence>
<dbReference type="Pfam" id="PF00520">
    <property type="entry name" value="Ion_trans"/>
    <property type="match status" value="1"/>
</dbReference>
<evidence type="ECO:0000256" key="8">
    <source>
        <dbReference type="ARBA" id="ARBA00022989"/>
    </source>
</evidence>
<evidence type="ECO:0000256" key="12">
    <source>
        <dbReference type="SAM" id="Phobius"/>
    </source>
</evidence>
<organism evidence="14 15">
    <name type="scientific">Vibrio furnissii</name>
    <dbReference type="NCBI Taxonomy" id="29494"/>
    <lineage>
        <taxon>Bacteria</taxon>
        <taxon>Pseudomonadati</taxon>
        <taxon>Pseudomonadota</taxon>
        <taxon>Gammaproteobacteria</taxon>
        <taxon>Vibrionales</taxon>
        <taxon>Vibrionaceae</taxon>
        <taxon>Vibrio</taxon>
    </lineage>
</organism>
<dbReference type="InterPro" id="IPR005821">
    <property type="entry name" value="Ion_trans_dom"/>
</dbReference>
<dbReference type="Gene3D" id="1.20.120.350">
    <property type="entry name" value="Voltage-gated potassium channels. Chain C"/>
    <property type="match status" value="1"/>
</dbReference>
<keyword evidence="5" id="KW-0631">Potassium channel</keyword>
<keyword evidence="2" id="KW-0813">Transport</keyword>
<dbReference type="PANTHER" id="PTHR11537:SF254">
    <property type="entry name" value="POTASSIUM VOLTAGE-GATED CHANNEL PROTEIN SHAB"/>
    <property type="match status" value="1"/>
</dbReference>
<evidence type="ECO:0000256" key="9">
    <source>
        <dbReference type="ARBA" id="ARBA00023065"/>
    </source>
</evidence>
<keyword evidence="11" id="KW-0407">Ion channel</keyword>
<feature type="domain" description="Ion transport" evidence="13">
    <location>
        <begin position="23"/>
        <end position="236"/>
    </location>
</feature>
<protein>
    <submittedName>
        <fullName evidence="14">Ion transporter</fullName>
    </submittedName>
</protein>
<evidence type="ECO:0000256" key="4">
    <source>
        <dbReference type="ARBA" id="ARBA00022692"/>
    </source>
</evidence>
<dbReference type="InterPro" id="IPR027359">
    <property type="entry name" value="Volt_channel_dom_sf"/>
</dbReference>